<dbReference type="Proteomes" id="UP000886890">
    <property type="component" value="Unassembled WGS sequence"/>
</dbReference>
<accession>A0A9D1XF53</accession>
<protein>
    <submittedName>
        <fullName evidence="1">Uncharacterized protein</fullName>
    </submittedName>
</protein>
<dbReference type="AlphaFoldDB" id="A0A9D1XF53"/>
<organism evidence="1 2">
    <name type="scientific">Candidatus Fusicatenibacter merdavium</name>
    <dbReference type="NCBI Taxonomy" id="2838600"/>
    <lineage>
        <taxon>Bacteria</taxon>
        <taxon>Bacillati</taxon>
        <taxon>Bacillota</taxon>
        <taxon>Clostridia</taxon>
        <taxon>Lachnospirales</taxon>
        <taxon>Lachnospiraceae</taxon>
        <taxon>Fusicatenibacter</taxon>
    </lineage>
</organism>
<evidence type="ECO:0000313" key="2">
    <source>
        <dbReference type="Proteomes" id="UP000886890"/>
    </source>
</evidence>
<dbReference type="EMBL" id="DXEK01000166">
    <property type="protein sequence ID" value="HIX77947.1"/>
    <property type="molecule type" value="Genomic_DNA"/>
</dbReference>
<proteinExistence type="predicted"/>
<reference evidence="1" key="2">
    <citation type="submission" date="2021-04" db="EMBL/GenBank/DDBJ databases">
        <authorList>
            <person name="Gilroy R."/>
        </authorList>
    </citation>
    <scope>NUCLEOTIDE SEQUENCE</scope>
    <source>
        <strain evidence="1">CHK183-1962</strain>
    </source>
</reference>
<evidence type="ECO:0000313" key="1">
    <source>
        <dbReference type="EMBL" id="HIX77947.1"/>
    </source>
</evidence>
<reference evidence="1" key="1">
    <citation type="journal article" date="2021" name="PeerJ">
        <title>Extensive microbial diversity within the chicken gut microbiome revealed by metagenomics and culture.</title>
        <authorList>
            <person name="Gilroy R."/>
            <person name="Ravi A."/>
            <person name="Getino M."/>
            <person name="Pursley I."/>
            <person name="Horton D.L."/>
            <person name="Alikhan N.F."/>
            <person name="Baker D."/>
            <person name="Gharbi K."/>
            <person name="Hall N."/>
            <person name="Watson M."/>
            <person name="Adriaenssens E.M."/>
            <person name="Foster-Nyarko E."/>
            <person name="Jarju S."/>
            <person name="Secka A."/>
            <person name="Antonio M."/>
            <person name="Oren A."/>
            <person name="Chaudhuri R.R."/>
            <person name="La Ragione R."/>
            <person name="Hildebrand F."/>
            <person name="Pallen M.J."/>
        </authorList>
    </citation>
    <scope>NUCLEOTIDE SEQUENCE</scope>
    <source>
        <strain evidence="1">CHK183-1962</strain>
    </source>
</reference>
<name>A0A9D1XF53_9FIRM</name>
<gene>
    <name evidence="1" type="ORF">H9734_10185</name>
</gene>
<sequence>MLELKRIQAAFSLAGDDHAAEKNCQGRREISASCAAGVADEKNMIVSVYIRKENHGGLDNGSIQAGIY</sequence>
<comment type="caution">
    <text evidence="1">The sequence shown here is derived from an EMBL/GenBank/DDBJ whole genome shotgun (WGS) entry which is preliminary data.</text>
</comment>